<dbReference type="GeneID" id="128629321"/>
<evidence type="ECO:0000313" key="2">
    <source>
        <dbReference type="Proteomes" id="UP000221080"/>
    </source>
</evidence>
<dbReference type="RefSeq" id="XP_053532824.1">
    <property type="nucleotide sequence ID" value="XM_053676849.1"/>
</dbReference>
<feature type="region of interest" description="Disordered" evidence="1">
    <location>
        <begin position="71"/>
        <end position="91"/>
    </location>
</feature>
<name>A0A9F7QYM1_ICTPU</name>
<dbReference type="AlphaFoldDB" id="A0A9F7QYM1"/>
<evidence type="ECO:0000313" key="3">
    <source>
        <dbReference type="RefSeq" id="XP_053532824.1"/>
    </source>
</evidence>
<protein>
    <submittedName>
        <fullName evidence="3">Uncharacterized protein LOC128629321</fullName>
    </submittedName>
</protein>
<dbReference type="Proteomes" id="UP000221080">
    <property type="component" value="Chromosome 28"/>
</dbReference>
<sequence length="297" mass="33253">MPTFPTCVSVCGLHTQTLFPYVTAPFLIVFGCGPVSQPEGWEADSDEEVLEKILKLHPQLFGNKQLFSIPEVTEEEDNSESEPHSRPTLTKGRFLCQPASGKCKPCGDKAKTARNRGTTQVRLRPRMNYMSMVDTTNYEDDEEVDLDSESSLYVGPCSREVTPRRLHRVDRKRDRLRREALLRSHMSSHLTNSGVTAQGPYMLSRTARHVKTPTVEIDVEYGTDNDDEASQSDPGEVVVEQMSSEWWVEGGNHNYHHASSQRQSKQDTLNIIASGHHQWVCCITSSATVAPLGINPP</sequence>
<evidence type="ECO:0000256" key="1">
    <source>
        <dbReference type="SAM" id="MobiDB-lite"/>
    </source>
</evidence>
<reference evidence="3" key="2">
    <citation type="submission" date="2025-08" db="UniProtKB">
        <authorList>
            <consortium name="RefSeq"/>
        </authorList>
    </citation>
    <scope>IDENTIFICATION</scope>
    <source>
        <tissue evidence="3">Blood</tissue>
    </source>
</reference>
<keyword evidence="2" id="KW-1185">Reference proteome</keyword>
<proteinExistence type="predicted"/>
<reference evidence="2" key="1">
    <citation type="journal article" date="2016" name="Nat. Commun.">
        <title>The channel catfish genome sequence provides insights into the evolution of scale formation in teleosts.</title>
        <authorList>
            <person name="Liu Z."/>
            <person name="Liu S."/>
            <person name="Yao J."/>
            <person name="Bao L."/>
            <person name="Zhang J."/>
            <person name="Li Y."/>
            <person name="Jiang C."/>
            <person name="Sun L."/>
            <person name="Wang R."/>
            <person name="Zhang Y."/>
            <person name="Zhou T."/>
            <person name="Zeng Q."/>
            <person name="Fu Q."/>
            <person name="Gao S."/>
            <person name="Li N."/>
            <person name="Koren S."/>
            <person name="Jiang Y."/>
            <person name="Zimin A."/>
            <person name="Xu P."/>
            <person name="Phillippy A.M."/>
            <person name="Geng X."/>
            <person name="Song L."/>
            <person name="Sun F."/>
            <person name="Li C."/>
            <person name="Wang X."/>
            <person name="Chen A."/>
            <person name="Jin Y."/>
            <person name="Yuan Z."/>
            <person name="Yang Y."/>
            <person name="Tan S."/>
            <person name="Peatman E."/>
            <person name="Lu J."/>
            <person name="Qin Z."/>
            <person name="Dunham R."/>
            <person name="Li Z."/>
            <person name="Sonstegard T."/>
            <person name="Feng J."/>
            <person name="Danzmann R.G."/>
            <person name="Schroeder S."/>
            <person name="Scheffler B."/>
            <person name="Duke M.V."/>
            <person name="Ballard L."/>
            <person name="Kucuktas H."/>
            <person name="Kaltenboeck L."/>
            <person name="Liu H."/>
            <person name="Armbruster J."/>
            <person name="Xie Y."/>
            <person name="Kirby M.L."/>
            <person name="Tian Y."/>
            <person name="Flanagan M.E."/>
            <person name="Mu W."/>
            <person name="Waldbieser G.C."/>
        </authorList>
    </citation>
    <scope>NUCLEOTIDE SEQUENCE [LARGE SCALE GENOMIC DNA]</scope>
    <source>
        <strain evidence="2">SDA103</strain>
    </source>
</reference>
<organism evidence="2 3">
    <name type="scientific">Ictalurus punctatus</name>
    <name type="common">Channel catfish</name>
    <name type="synonym">Silurus punctatus</name>
    <dbReference type="NCBI Taxonomy" id="7998"/>
    <lineage>
        <taxon>Eukaryota</taxon>
        <taxon>Metazoa</taxon>
        <taxon>Chordata</taxon>
        <taxon>Craniata</taxon>
        <taxon>Vertebrata</taxon>
        <taxon>Euteleostomi</taxon>
        <taxon>Actinopterygii</taxon>
        <taxon>Neopterygii</taxon>
        <taxon>Teleostei</taxon>
        <taxon>Ostariophysi</taxon>
        <taxon>Siluriformes</taxon>
        <taxon>Ictaluridae</taxon>
        <taxon>Ictalurus</taxon>
    </lineage>
</organism>
<gene>
    <name evidence="3" type="primary">LOC128629321</name>
</gene>
<dbReference type="KEGG" id="ipu:128629321"/>
<accession>A0A9F7QYM1</accession>